<dbReference type="SUPFAM" id="SSF51445">
    <property type="entry name" value="(Trans)glycosidases"/>
    <property type="match status" value="1"/>
</dbReference>
<comment type="subcellular location">
    <subcellularLocation>
        <location evidence="2">Secreted</location>
    </subcellularLocation>
</comment>
<dbReference type="Gene3D" id="2.60.120.260">
    <property type="entry name" value="Galactose-binding domain-like"/>
    <property type="match status" value="1"/>
</dbReference>
<feature type="signal peptide" evidence="8">
    <location>
        <begin position="1"/>
        <end position="46"/>
    </location>
</feature>
<gene>
    <name evidence="11" type="ORF">K7J14_14180</name>
</gene>
<comment type="catalytic activity">
    <reaction evidence="1">
        <text>Random hydrolysis of (1-&gt;4)-beta-D-mannosidic linkages in mannans, galactomannans and glucomannans.</text>
        <dbReference type="EC" id="3.2.1.78"/>
    </reaction>
</comment>
<comment type="caution">
    <text evidence="11">The sequence shown here is derived from an EMBL/GenBank/DDBJ whole genome shotgun (WGS) entry which is preliminary data.</text>
</comment>
<dbReference type="Pfam" id="PF09212">
    <property type="entry name" value="CBM27"/>
    <property type="match status" value="1"/>
</dbReference>
<feature type="domain" description="Carbohydrate binding module 27" evidence="9">
    <location>
        <begin position="566"/>
        <end position="727"/>
    </location>
</feature>
<feature type="chain" id="PRO_5041912680" description="mannan endo-1,4-beta-mannosidase" evidence="8">
    <location>
        <begin position="47"/>
        <end position="728"/>
    </location>
</feature>
<keyword evidence="4" id="KW-0964">Secreted</keyword>
<dbReference type="GO" id="GO:0005576">
    <property type="term" value="C:extracellular region"/>
    <property type="evidence" value="ECO:0007669"/>
    <property type="project" value="UniProtKB-SubCell"/>
</dbReference>
<reference evidence="11" key="1">
    <citation type="submission" date="2021-08" db="EMBL/GenBank/DDBJ databases">
        <title>Comparative analyses of Brucepasteria parasyntrophica and Teretinema zuelzerae.</title>
        <authorList>
            <person name="Song Y."/>
            <person name="Brune A."/>
        </authorList>
    </citation>
    <scope>NUCLEOTIDE SEQUENCE</scope>
    <source>
        <strain evidence="11">DSM 1903</strain>
    </source>
</reference>
<dbReference type="InterPro" id="IPR045053">
    <property type="entry name" value="MAN-like"/>
</dbReference>
<evidence type="ECO:0000256" key="4">
    <source>
        <dbReference type="ARBA" id="ARBA00022525"/>
    </source>
</evidence>
<dbReference type="InterPro" id="IPR008979">
    <property type="entry name" value="Galactose-bd-like_sf"/>
</dbReference>
<protein>
    <recommendedName>
        <fullName evidence="3">mannan endo-1,4-beta-mannosidase</fullName>
        <ecNumber evidence="3">3.2.1.78</ecNumber>
    </recommendedName>
</protein>
<dbReference type="Gene3D" id="3.20.20.80">
    <property type="entry name" value="Glycosidases"/>
    <property type="match status" value="1"/>
</dbReference>
<organism evidence="11 12">
    <name type="scientific">Teretinema zuelzerae</name>
    <dbReference type="NCBI Taxonomy" id="156"/>
    <lineage>
        <taxon>Bacteria</taxon>
        <taxon>Pseudomonadati</taxon>
        <taxon>Spirochaetota</taxon>
        <taxon>Spirochaetia</taxon>
        <taxon>Spirochaetales</taxon>
        <taxon>Treponemataceae</taxon>
        <taxon>Teretinema</taxon>
    </lineage>
</organism>
<sequence length="728" mass="81533">MNLNYDARPASQAFRAQRVLIRAAAFSMRAAAGLLLVCSLAACATAASRQNEHAAAQGFVAVKDGRFMLDGKPFRFVGTNNYYMHYESDKMLSDVLDAAVAMDVRVLRVWGFMNGMTSQNRDHNVYGMTEPPTAESGGSFGVPESKKNAKGAKDAFERLDFTIAEAGKRGIKLVIALNNYWADFGGIQQGSAWQQWFDLEKPTDFYSDPAAREAYKAYVSWMLNRVNSYTGVPYNRDPTIMTWQLMNEPRNPDDKSGKIVTAWAKEMSGWVKKHAPLQLCAVGDEGAFNRKDLQGFMDEGNHLYNGFEGTDFDALLALKDIDYGTYHLYPESWGISAEAVAGWGVKWIKDHVDSGKALKKPVVLEEYGISASGGQNRLAIYDLWNNTVLESDGAGSMYWILTASNDKEFGEPGADGLYDDYDGFRIMNDDSDVSALLRRYAARFEGEERDADKTRVYMLDPAKDREAKDFFRLRFLVIEEGKRLKDGWLHIDGKKSNLLQYNREQNAWRYNLDTNAIEDGTILAVKGVFTFDDGSVLETPERKITISNRVSYSELIAYDFADSTYGASSLGAYQASLKTISHSKLNGGMLAVDADFPGINEWEELKVKMVPLEGVSGSAKIRFTLYFRKDLAVPSSTKSKPENSLPGTQPYAAFDPGWVKTGLHESNQYLRDLEILKLDDGKEYYRQIVEIEYFSNPQFTGVTLCPTLGFVAYPGTVYIDDLILYKKD</sequence>
<evidence type="ECO:0000256" key="3">
    <source>
        <dbReference type="ARBA" id="ARBA00012706"/>
    </source>
</evidence>
<dbReference type="PANTHER" id="PTHR31451">
    <property type="match status" value="1"/>
</dbReference>
<keyword evidence="7" id="KW-0326">Glycosidase</keyword>
<evidence type="ECO:0000256" key="6">
    <source>
        <dbReference type="ARBA" id="ARBA00022801"/>
    </source>
</evidence>
<evidence type="ECO:0000313" key="11">
    <source>
        <dbReference type="EMBL" id="MCD1655842.1"/>
    </source>
</evidence>
<evidence type="ECO:0000256" key="5">
    <source>
        <dbReference type="ARBA" id="ARBA00022729"/>
    </source>
</evidence>
<keyword evidence="5 8" id="KW-0732">Signal</keyword>
<evidence type="ECO:0000259" key="10">
    <source>
        <dbReference type="Pfam" id="PF26410"/>
    </source>
</evidence>
<evidence type="ECO:0000256" key="8">
    <source>
        <dbReference type="SAM" id="SignalP"/>
    </source>
</evidence>
<dbReference type="PANTHER" id="PTHR31451:SF39">
    <property type="entry name" value="MANNAN ENDO-1,4-BETA-MANNOSIDASE 1"/>
    <property type="match status" value="1"/>
</dbReference>
<dbReference type="EC" id="3.2.1.78" evidence="3"/>
<dbReference type="Proteomes" id="UP001198163">
    <property type="component" value="Unassembled WGS sequence"/>
</dbReference>
<evidence type="ECO:0000259" key="9">
    <source>
        <dbReference type="Pfam" id="PF09212"/>
    </source>
</evidence>
<dbReference type="AlphaFoldDB" id="A0AAE3JJ05"/>
<keyword evidence="6" id="KW-0378">Hydrolase</keyword>
<dbReference type="SUPFAM" id="SSF49785">
    <property type="entry name" value="Galactose-binding domain-like"/>
    <property type="match status" value="1"/>
</dbReference>
<dbReference type="EMBL" id="JAINWA010000003">
    <property type="protein sequence ID" value="MCD1655842.1"/>
    <property type="molecule type" value="Genomic_DNA"/>
</dbReference>
<name>A0AAE3JJ05_9SPIR</name>
<feature type="domain" description="Glycoside hydrolase family 5" evidence="10">
    <location>
        <begin position="58"/>
        <end position="373"/>
    </location>
</feature>
<dbReference type="RefSeq" id="WP_230757750.1">
    <property type="nucleotide sequence ID" value="NZ_JAINWA010000003.1"/>
</dbReference>
<dbReference type="GO" id="GO:0016985">
    <property type="term" value="F:mannan endo-1,4-beta-mannosidase activity"/>
    <property type="evidence" value="ECO:0007669"/>
    <property type="project" value="TreeGrafter"/>
</dbReference>
<evidence type="ECO:0000313" key="12">
    <source>
        <dbReference type="Proteomes" id="UP001198163"/>
    </source>
</evidence>
<evidence type="ECO:0000256" key="1">
    <source>
        <dbReference type="ARBA" id="ARBA00001678"/>
    </source>
</evidence>
<dbReference type="InterPro" id="IPR001547">
    <property type="entry name" value="Glyco_hydro_5"/>
</dbReference>
<proteinExistence type="predicted"/>
<dbReference type="InterPro" id="IPR017853">
    <property type="entry name" value="GH"/>
</dbReference>
<evidence type="ECO:0000256" key="7">
    <source>
        <dbReference type="ARBA" id="ARBA00023295"/>
    </source>
</evidence>
<dbReference type="InterPro" id="IPR015295">
    <property type="entry name" value="CBM27"/>
</dbReference>
<accession>A0AAE3JJ05</accession>
<dbReference type="Pfam" id="PF26410">
    <property type="entry name" value="GH5_mannosidase"/>
    <property type="match status" value="1"/>
</dbReference>
<keyword evidence="12" id="KW-1185">Reference proteome</keyword>
<evidence type="ECO:0000256" key="2">
    <source>
        <dbReference type="ARBA" id="ARBA00004613"/>
    </source>
</evidence>